<dbReference type="AlphaFoldDB" id="A0AAD4TDF2"/>
<name>A0AAD4TDF2_9MAGN</name>
<gene>
    <name evidence="1" type="ORF">MKW98_027696</name>
</gene>
<protein>
    <submittedName>
        <fullName evidence="1">Uncharacterized protein</fullName>
    </submittedName>
</protein>
<proteinExistence type="predicted"/>
<organism evidence="1 2">
    <name type="scientific">Papaver atlanticum</name>
    <dbReference type="NCBI Taxonomy" id="357466"/>
    <lineage>
        <taxon>Eukaryota</taxon>
        <taxon>Viridiplantae</taxon>
        <taxon>Streptophyta</taxon>
        <taxon>Embryophyta</taxon>
        <taxon>Tracheophyta</taxon>
        <taxon>Spermatophyta</taxon>
        <taxon>Magnoliopsida</taxon>
        <taxon>Ranunculales</taxon>
        <taxon>Papaveraceae</taxon>
        <taxon>Papaveroideae</taxon>
        <taxon>Papaver</taxon>
    </lineage>
</organism>
<evidence type="ECO:0000313" key="2">
    <source>
        <dbReference type="Proteomes" id="UP001202328"/>
    </source>
</evidence>
<accession>A0AAD4TDF2</accession>
<comment type="caution">
    <text evidence="1">The sequence shown here is derived from an EMBL/GenBank/DDBJ whole genome shotgun (WGS) entry which is preliminary data.</text>
</comment>
<dbReference type="Proteomes" id="UP001202328">
    <property type="component" value="Unassembled WGS sequence"/>
</dbReference>
<dbReference type="EMBL" id="JAJJMB010003237">
    <property type="protein sequence ID" value="KAI3948630.1"/>
    <property type="molecule type" value="Genomic_DNA"/>
</dbReference>
<reference evidence="1" key="1">
    <citation type="submission" date="2022-04" db="EMBL/GenBank/DDBJ databases">
        <title>A functionally conserved STORR gene fusion in Papaver species that diverged 16.8 million years ago.</title>
        <authorList>
            <person name="Catania T."/>
        </authorList>
    </citation>
    <scope>NUCLEOTIDE SEQUENCE</scope>
    <source>
        <strain evidence="1">S-188037</strain>
    </source>
</reference>
<evidence type="ECO:0000313" key="1">
    <source>
        <dbReference type="EMBL" id="KAI3948630.1"/>
    </source>
</evidence>
<keyword evidence="2" id="KW-1185">Reference proteome</keyword>
<sequence length="72" mass="7968">MDGMEEDECEVVVKDLETKEVQSKDLPFVCGGPLSEGPQDNTKSDLCLVDSITLIRWRSIGSKHVLKTTTKS</sequence>